<gene>
    <name evidence="14" type="ORF">OB236_14965</name>
</gene>
<name>A0ABT2UH89_9BACL</name>
<dbReference type="InterPro" id="IPR008915">
    <property type="entry name" value="Peptidase_M50"/>
</dbReference>
<keyword evidence="6" id="KW-0479">Metal-binding</keyword>
<evidence type="ECO:0000256" key="4">
    <source>
        <dbReference type="ARBA" id="ARBA00022670"/>
    </source>
</evidence>
<dbReference type="SUPFAM" id="SSF54631">
    <property type="entry name" value="CBS-domain pair"/>
    <property type="match status" value="1"/>
</dbReference>
<sequence>MIRWNRWIGVPVRIHPLFSIVMLLSVAGGYFIEIATLFGIVLVHEMGHVVAAKGFGWRIKEILLLPYGGEAVVEELGSVPVWQEVIVIIAGPLQNIWMMLIAYLLQWMGLVSEQWSAYFIEANLFIALFNLLPISPLDGGKLMESLMSLWMPYHRVISLCNGLSLVLSLMVTIVSILHVIRGGGIQLNLLMIGLFLLYSNWYSYKGRAYHFMRFLLHRETALVRLMGAGTLAQPIVVNGSRRIKDVVRLFMRERYHLVYVLDEYGSIRAVVSEQPLLYSYFNESKRGCAISELFM</sequence>
<dbReference type="Pfam" id="PF02163">
    <property type="entry name" value="Peptidase_M50"/>
    <property type="match status" value="2"/>
</dbReference>
<feature type="domain" description="Peptidase M50" evidence="13">
    <location>
        <begin position="34"/>
        <end position="106"/>
    </location>
</feature>
<comment type="similarity">
    <text evidence="3">Belongs to the peptidase M50B family.</text>
</comment>
<feature type="transmembrane region" description="Helical" evidence="12">
    <location>
        <begin position="85"/>
        <end position="105"/>
    </location>
</feature>
<feature type="domain" description="Peptidase M50" evidence="13">
    <location>
        <begin position="119"/>
        <end position="160"/>
    </location>
</feature>
<dbReference type="EMBL" id="JAOQIO010000050">
    <property type="protein sequence ID" value="MCU6793406.1"/>
    <property type="molecule type" value="Genomic_DNA"/>
</dbReference>
<feature type="transmembrane region" description="Helical" evidence="12">
    <location>
        <begin position="20"/>
        <end position="43"/>
    </location>
</feature>
<keyword evidence="15" id="KW-1185">Reference proteome</keyword>
<evidence type="ECO:0000313" key="14">
    <source>
        <dbReference type="EMBL" id="MCU6793406.1"/>
    </source>
</evidence>
<evidence type="ECO:0000256" key="11">
    <source>
        <dbReference type="ARBA" id="ARBA00023136"/>
    </source>
</evidence>
<feature type="transmembrane region" description="Helical" evidence="12">
    <location>
        <begin position="156"/>
        <end position="179"/>
    </location>
</feature>
<evidence type="ECO:0000256" key="6">
    <source>
        <dbReference type="ARBA" id="ARBA00022723"/>
    </source>
</evidence>
<organism evidence="14 15">
    <name type="scientific">Paenibacillus baimaensis</name>
    <dbReference type="NCBI Taxonomy" id="2982185"/>
    <lineage>
        <taxon>Bacteria</taxon>
        <taxon>Bacillati</taxon>
        <taxon>Bacillota</taxon>
        <taxon>Bacilli</taxon>
        <taxon>Bacillales</taxon>
        <taxon>Paenibacillaceae</taxon>
        <taxon>Paenibacillus</taxon>
    </lineage>
</organism>
<evidence type="ECO:0000313" key="15">
    <source>
        <dbReference type="Proteomes" id="UP001652445"/>
    </source>
</evidence>
<comment type="caution">
    <text evidence="14">The sequence shown here is derived from an EMBL/GenBank/DDBJ whole genome shotgun (WGS) entry which is preliminary data.</text>
</comment>
<keyword evidence="5 12" id="KW-0812">Transmembrane</keyword>
<dbReference type="RefSeq" id="WP_262684697.1">
    <property type="nucleotide sequence ID" value="NZ_JAOQIO010000050.1"/>
</dbReference>
<protein>
    <submittedName>
        <fullName evidence="14">Site-2 protease family protein</fullName>
    </submittedName>
</protein>
<dbReference type="CDD" id="cd06161">
    <property type="entry name" value="S2P-M50_SpoIVFB"/>
    <property type="match status" value="1"/>
</dbReference>
<evidence type="ECO:0000256" key="2">
    <source>
        <dbReference type="ARBA" id="ARBA00004141"/>
    </source>
</evidence>
<dbReference type="PANTHER" id="PTHR39188">
    <property type="entry name" value="MEMBRANE-ASSOCIATED ZINC METALLOPROTEASE M50B"/>
    <property type="match status" value="1"/>
</dbReference>
<evidence type="ECO:0000256" key="1">
    <source>
        <dbReference type="ARBA" id="ARBA00001947"/>
    </source>
</evidence>
<keyword evidence="11 12" id="KW-0472">Membrane</keyword>
<dbReference type="Proteomes" id="UP001652445">
    <property type="component" value="Unassembled WGS sequence"/>
</dbReference>
<comment type="subcellular location">
    <subcellularLocation>
        <location evidence="2">Membrane</location>
        <topology evidence="2">Multi-pass membrane protein</topology>
    </subcellularLocation>
</comment>
<dbReference type="GO" id="GO:0006508">
    <property type="term" value="P:proteolysis"/>
    <property type="evidence" value="ECO:0007669"/>
    <property type="project" value="UniProtKB-KW"/>
</dbReference>
<keyword evidence="10" id="KW-0482">Metalloprotease</keyword>
<dbReference type="PANTHER" id="PTHR39188:SF3">
    <property type="entry name" value="STAGE IV SPORULATION PROTEIN FB"/>
    <property type="match status" value="1"/>
</dbReference>
<keyword evidence="7" id="KW-0378">Hydrolase</keyword>
<evidence type="ECO:0000256" key="9">
    <source>
        <dbReference type="ARBA" id="ARBA00022989"/>
    </source>
</evidence>
<feature type="transmembrane region" description="Helical" evidence="12">
    <location>
        <begin position="117"/>
        <end position="135"/>
    </location>
</feature>
<dbReference type="InterPro" id="IPR046342">
    <property type="entry name" value="CBS_dom_sf"/>
</dbReference>
<proteinExistence type="inferred from homology"/>
<evidence type="ECO:0000256" key="12">
    <source>
        <dbReference type="SAM" id="Phobius"/>
    </source>
</evidence>
<keyword evidence="8" id="KW-0862">Zinc</keyword>
<dbReference type="Gene3D" id="3.90.1280.20">
    <property type="match status" value="1"/>
</dbReference>
<comment type="cofactor">
    <cofactor evidence="1">
        <name>Zn(2+)</name>
        <dbReference type="ChEBI" id="CHEBI:29105"/>
    </cofactor>
</comment>
<keyword evidence="9 12" id="KW-1133">Transmembrane helix</keyword>
<reference evidence="14 15" key="1">
    <citation type="submission" date="2022-09" db="EMBL/GenBank/DDBJ databases">
        <authorList>
            <person name="Han X.L."/>
            <person name="Wang Q."/>
            <person name="Lu T."/>
        </authorList>
    </citation>
    <scope>NUCLEOTIDE SEQUENCE [LARGE SCALE GENOMIC DNA]</scope>
    <source>
        <strain evidence="14 15">WQ 127069</strain>
    </source>
</reference>
<evidence type="ECO:0000256" key="3">
    <source>
        <dbReference type="ARBA" id="ARBA00007931"/>
    </source>
</evidence>
<keyword evidence="4 14" id="KW-0645">Protease</keyword>
<dbReference type="GO" id="GO:0008233">
    <property type="term" value="F:peptidase activity"/>
    <property type="evidence" value="ECO:0007669"/>
    <property type="project" value="UniProtKB-KW"/>
</dbReference>
<evidence type="ECO:0000259" key="13">
    <source>
        <dbReference type="Pfam" id="PF02163"/>
    </source>
</evidence>
<evidence type="ECO:0000256" key="8">
    <source>
        <dbReference type="ARBA" id="ARBA00022833"/>
    </source>
</evidence>
<evidence type="ECO:0000256" key="7">
    <source>
        <dbReference type="ARBA" id="ARBA00022801"/>
    </source>
</evidence>
<feature type="transmembrane region" description="Helical" evidence="12">
    <location>
        <begin position="185"/>
        <end position="204"/>
    </location>
</feature>
<evidence type="ECO:0000256" key="5">
    <source>
        <dbReference type="ARBA" id="ARBA00022692"/>
    </source>
</evidence>
<evidence type="ECO:0000256" key="10">
    <source>
        <dbReference type="ARBA" id="ARBA00023049"/>
    </source>
</evidence>
<accession>A0ABT2UH89</accession>